<reference evidence="2" key="3">
    <citation type="submission" date="2015-04" db="UniProtKB">
        <authorList>
            <consortium name="EnsemblPlants"/>
        </authorList>
    </citation>
    <scope>IDENTIFICATION</scope>
</reference>
<feature type="compositionally biased region" description="Low complexity" evidence="1">
    <location>
        <begin position="57"/>
        <end position="66"/>
    </location>
</feature>
<sequence length="86" mass="9263">MESLPDESANLTPCFEEFLPHINASITTPVSTPSGTEVDSDEDDDVSNAEDEEMSDNDSSSVSTASIFDFPAEDEVLEVMDQLSGE</sequence>
<name>A0A0D9VXV2_9ORYZ</name>
<feature type="compositionally biased region" description="Polar residues" evidence="1">
    <location>
        <begin position="25"/>
        <end position="35"/>
    </location>
</feature>
<dbReference type="HOGENOM" id="CLU_2501184_0_0_1"/>
<evidence type="ECO:0000256" key="1">
    <source>
        <dbReference type="SAM" id="MobiDB-lite"/>
    </source>
</evidence>
<dbReference type="Gramene" id="LPERR03G25540.1">
    <property type="protein sequence ID" value="LPERR03G25540.1"/>
    <property type="gene ID" value="LPERR03G25540"/>
</dbReference>
<organism evidence="2 3">
    <name type="scientific">Leersia perrieri</name>
    <dbReference type="NCBI Taxonomy" id="77586"/>
    <lineage>
        <taxon>Eukaryota</taxon>
        <taxon>Viridiplantae</taxon>
        <taxon>Streptophyta</taxon>
        <taxon>Embryophyta</taxon>
        <taxon>Tracheophyta</taxon>
        <taxon>Spermatophyta</taxon>
        <taxon>Magnoliopsida</taxon>
        <taxon>Liliopsida</taxon>
        <taxon>Poales</taxon>
        <taxon>Poaceae</taxon>
        <taxon>BOP clade</taxon>
        <taxon>Oryzoideae</taxon>
        <taxon>Oryzeae</taxon>
        <taxon>Oryzinae</taxon>
        <taxon>Leersia</taxon>
    </lineage>
</organism>
<proteinExistence type="predicted"/>
<reference evidence="2 3" key="1">
    <citation type="submission" date="2012-08" db="EMBL/GenBank/DDBJ databases">
        <title>Oryza genome evolution.</title>
        <authorList>
            <person name="Wing R.A."/>
        </authorList>
    </citation>
    <scope>NUCLEOTIDE SEQUENCE</scope>
</reference>
<reference evidence="3" key="2">
    <citation type="submission" date="2013-12" db="EMBL/GenBank/DDBJ databases">
        <authorList>
            <person name="Yu Y."/>
            <person name="Lee S."/>
            <person name="de Baynast K."/>
            <person name="Wissotski M."/>
            <person name="Liu L."/>
            <person name="Talag J."/>
            <person name="Goicoechea J."/>
            <person name="Angelova A."/>
            <person name="Jetty R."/>
            <person name="Kudrna D."/>
            <person name="Golser W."/>
            <person name="Rivera L."/>
            <person name="Zhang J."/>
            <person name="Wing R."/>
        </authorList>
    </citation>
    <scope>NUCLEOTIDE SEQUENCE</scope>
</reference>
<protein>
    <submittedName>
        <fullName evidence="2">Uncharacterized protein</fullName>
    </submittedName>
</protein>
<dbReference type="AlphaFoldDB" id="A0A0D9VXV2"/>
<evidence type="ECO:0000313" key="3">
    <source>
        <dbReference type="Proteomes" id="UP000032180"/>
    </source>
</evidence>
<keyword evidence="3" id="KW-1185">Reference proteome</keyword>
<dbReference type="Proteomes" id="UP000032180">
    <property type="component" value="Chromosome 3"/>
</dbReference>
<feature type="region of interest" description="Disordered" evidence="1">
    <location>
        <begin position="25"/>
        <end position="73"/>
    </location>
</feature>
<feature type="compositionally biased region" description="Acidic residues" evidence="1">
    <location>
        <begin position="38"/>
        <end position="56"/>
    </location>
</feature>
<dbReference type="EnsemblPlants" id="LPERR03G25540.1">
    <property type="protein sequence ID" value="LPERR03G25540.1"/>
    <property type="gene ID" value="LPERR03G25540"/>
</dbReference>
<accession>A0A0D9VXV2</accession>
<evidence type="ECO:0000313" key="2">
    <source>
        <dbReference type="EnsemblPlants" id="LPERR03G25540.1"/>
    </source>
</evidence>